<organism evidence="5 6">
    <name type="scientific">Gandjariella thermophila</name>
    <dbReference type="NCBI Taxonomy" id="1931992"/>
    <lineage>
        <taxon>Bacteria</taxon>
        <taxon>Bacillati</taxon>
        <taxon>Actinomycetota</taxon>
        <taxon>Actinomycetes</taxon>
        <taxon>Pseudonocardiales</taxon>
        <taxon>Pseudonocardiaceae</taxon>
        <taxon>Gandjariella</taxon>
    </lineage>
</organism>
<dbReference type="PANTHER" id="PTHR35092">
    <property type="entry name" value="CHLORINASE MJ1651"/>
    <property type="match status" value="1"/>
</dbReference>
<keyword evidence="6" id="KW-1185">Reference proteome</keyword>
<dbReference type="InterPro" id="IPR002747">
    <property type="entry name" value="SAM_OH_AdoTrfase"/>
</dbReference>
<dbReference type="InterPro" id="IPR046469">
    <property type="entry name" value="SAM_HAT_N"/>
</dbReference>
<dbReference type="Pfam" id="PF20257">
    <property type="entry name" value="SAM_HAT_C"/>
    <property type="match status" value="1"/>
</dbReference>
<reference evidence="6" key="1">
    <citation type="submission" date="2019-04" db="EMBL/GenBank/DDBJ databases">
        <title>Draft genome sequence of Pseudonocardiaceae bacterium SL3-2-4.</title>
        <authorList>
            <person name="Ningsih F."/>
            <person name="Yokota A."/>
            <person name="Sakai Y."/>
            <person name="Nanatani K."/>
            <person name="Yabe S."/>
            <person name="Oetari A."/>
            <person name="Sjamsuridzal W."/>
        </authorList>
    </citation>
    <scope>NUCLEOTIDE SEQUENCE [LARGE SCALE GENOMIC DNA]</scope>
    <source>
        <strain evidence="6">SL3-2-4</strain>
    </source>
</reference>
<evidence type="ECO:0000259" key="3">
    <source>
        <dbReference type="Pfam" id="PF01887"/>
    </source>
</evidence>
<dbReference type="InterPro" id="IPR023227">
    <property type="entry name" value="SAM_OH_AdoTrfase_C_sf"/>
</dbReference>
<dbReference type="SUPFAM" id="SSF101852">
    <property type="entry name" value="Bacterial fluorinating enzyme, C-terminal domain"/>
    <property type="match status" value="1"/>
</dbReference>
<evidence type="ECO:0000313" key="6">
    <source>
        <dbReference type="Proteomes" id="UP000298860"/>
    </source>
</evidence>
<evidence type="ECO:0000313" key="5">
    <source>
        <dbReference type="EMBL" id="GDY32251.1"/>
    </source>
</evidence>
<evidence type="ECO:0008006" key="7">
    <source>
        <dbReference type="Google" id="ProtNLM"/>
    </source>
</evidence>
<dbReference type="Proteomes" id="UP000298860">
    <property type="component" value="Unassembled WGS sequence"/>
</dbReference>
<dbReference type="InterPro" id="IPR046470">
    <property type="entry name" value="SAM_HAT_C"/>
</dbReference>
<proteinExistence type="inferred from homology"/>
<dbReference type="PANTHER" id="PTHR35092:SF1">
    <property type="entry name" value="CHLORINASE MJ1651"/>
    <property type="match status" value="1"/>
</dbReference>
<dbReference type="SUPFAM" id="SSF102522">
    <property type="entry name" value="Bacterial fluorinating enzyme, N-terminal domain"/>
    <property type="match status" value="1"/>
</dbReference>
<dbReference type="Gene3D" id="2.40.30.90">
    <property type="entry name" value="Bacterial fluorinating enzyme like"/>
    <property type="match status" value="1"/>
</dbReference>
<comment type="similarity">
    <text evidence="2">Belongs to the SAM hydrolase / SAM-dependent halogenase family.</text>
</comment>
<feature type="domain" description="S-adenosyl-l-methionine hydroxide adenosyltransferase N-terminal" evidence="3">
    <location>
        <begin position="15"/>
        <end position="159"/>
    </location>
</feature>
<evidence type="ECO:0000259" key="4">
    <source>
        <dbReference type="Pfam" id="PF20257"/>
    </source>
</evidence>
<evidence type="ECO:0000256" key="2">
    <source>
        <dbReference type="ARBA" id="ARBA00024035"/>
    </source>
</evidence>
<feature type="domain" description="S-adenosyl-l-methionine hydroxide adenosyltransferase C-terminal" evidence="4">
    <location>
        <begin position="186"/>
        <end position="271"/>
    </location>
</feature>
<gene>
    <name evidence="5" type="ORF">GTS_38840</name>
</gene>
<dbReference type="Pfam" id="PF01887">
    <property type="entry name" value="SAM_HAT_N"/>
    <property type="match status" value="1"/>
</dbReference>
<dbReference type="AlphaFoldDB" id="A0A4D4J6M4"/>
<comment type="caution">
    <text evidence="5">The sequence shown here is derived from an EMBL/GenBank/DDBJ whole genome shotgun (WGS) entry which is preliminary data.</text>
</comment>
<dbReference type="InterPro" id="IPR023228">
    <property type="entry name" value="SAM_OH_AdoTrfase_N_sf"/>
</dbReference>
<sequence length="276" mass="28365">MGVGETVRMPYEWMSFTTDYGLSDGFVAACKGVIARTAPGVRVIDVTHDVPPQDVRRGAVLLAQVVPYLPAAVHVAVVDPGVGTDRRGIALLARDGVLVGPDNGLLTPAAEVLGGIVAAYELTVPDYWLAHVSATFHGRDIFAPVAANLANGLDPGQLGPELDPATLVRLPEPHRWVEQGRLESDVLVVDRFGNVQLAATAGDVHAAGLALGAQLTVRAGDAVLPATLGTTFGDVAPAEAVVHVDSSDHLAVAINGGSAAAHLAVVPGTTVVTLES</sequence>
<evidence type="ECO:0000256" key="1">
    <source>
        <dbReference type="ARBA" id="ARBA00022691"/>
    </source>
</evidence>
<accession>A0A4D4J6M4</accession>
<dbReference type="Gene3D" id="3.40.50.10790">
    <property type="entry name" value="S-adenosyl-l-methionine hydroxide adenosyltransferase, N-terminal"/>
    <property type="match status" value="1"/>
</dbReference>
<name>A0A4D4J6M4_9PSEU</name>
<protein>
    <recommendedName>
        <fullName evidence="7">SAM-dependent chlorinase/fluorinase</fullName>
    </recommendedName>
</protein>
<dbReference type="EMBL" id="BJFL01000022">
    <property type="protein sequence ID" value="GDY32251.1"/>
    <property type="molecule type" value="Genomic_DNA"/>
</dbReference>
<keyword evidence="1" id="KW-0949">S-adenosyl-L-methionine</keyword>
<dbReference type="PIRSF" id="PIRSF006779">
    <property type="entry name" value="UCP006779"/>
    <property type="match status" value="1"/>
</dbReference>